<accession>A0A8H5GKI2</accession>
<evidence type="ECO:0000313" key="2">
    <source>
        <dbReference type="Proteomes" id="UP000518752"/>
    </source>
</evidence>
<gene>
    <name evidence="1" type="ORF">D9757_012770</name>
</gene>
<comment type="caution">
    <text evidence="1">The sequence shown here is derived from an EMBL/GenBank/DDBJ whole genome shotgun (WGS) entry which is preliminary data.</text>
</comment>
<dbReference type="EMBL" id="JAACJN010000150">
    <property type="protein sequence ID" value="KAF5366673.1"/>
    <property type="molecule type" value="Genomic_DNA"/>
</dbReference>
<evidence type="ECO:0000313" key="1">
    <source>
        <dbReference type="EMBL" id="KAF5366673.1"/>
    </source>
</evidence>
<dbReference type="AlphaFoldDB" id="A0A8H5GKI2"/>
<dbReference type="OrthoDB" id="2865823at2759"/>
<proteinExistence type="predicted"/>
<name>A0A8H5GKI2_9AGAR</name>
<sequence>MSSTLTLTCSAISVIENTRSEQDIVYDDVPLDIIELIIHHAWALPLTTSERCHMMKSFVLVNFTWTRFFLRESSIHIHLPSGSYADRYQNILNGLGNSFAHRAIAGMEKSAVQSACRSITLHCIDPEKVYHPSEPRCLGFAHAQLSESAYNIHTWLQPERSLIPNFSGQIYIQVAREVPLSVLDVLEMNIPFEAYMKDVKRTVLNHGKQDQCQHPDFWMVVFEGLNGVSRSCTYELLIMFSAIAMGPTSHSVSRGARRVEGAY</sequence>
<keyword evidence="2" id="KW-1185">Reference proteome</keyword>
<protein>
    <submittedName>
        <fullName evidence="1">Uncharacterized protein</fullName>
    </submittedName>
</protein>
<reference evidence="1 2" key="1">
    <citation type="journal article" date="2020" name="ISME J.">
        <title>Uncovering the hidden diversity of litter-decomposition mechanisms in mushroom-forming fungi.</title>
        <authorList>
            <person name="Floudas D."/>
            <person name="Bentzer J."/>
            <person name="Ahren D."/>
            <person name="Johansson T."/>
            <person name="Persson P."/>
            <person name="Tunlid A."/>
        </authorList>
    </citation>
    <scope>NUCLEOTIDE SEQUENCE [LARGE SCALE GENOMIC DNA]</scope>
    <source>
        <strain evidence="1 2">CBS 406.79</strain>
    </source>
</reference>
<dbReference type="Proteomes" id="UP000518752">
    <property type="component" value="Unassembled WGS sequence"/>
</dbReference>
<organism evidence="1 2">
    <name type="scientific">Collybiopsis confluens</name>
    <dbReference type="NCBI Taxonomy" id="2823264"/>
    <lineage>
        <taxon>Eukaryota</taxon>
        <taxon>Fungi</taxon>
        <taxon>Dikarya</taxon>
        <taxon>Basidiomycota</taxon>
        <taxon>Agaricomycotina</taxon>
        <taxon>Agaricomycetes</taxon>
        <taxon>Agaricomycetidae</taxon>
        <taxon>Agaricales</taxon>
        <taxon>Marasmiineae</taxon>
        <taxon>Omphalotaceae</taxon>
        <taxon>Collybiopsis</taxon>
    </lineage>
</organism>